<organism evidence="2 3">
    <name type="scientific">Phytophthora cactorum</name>
    <dbReference type="NCBI Taxonomy" id="29920"/>
    <lineage>
        <taxon>Eukaryota</taxon>
        <taxon>Sar</taxon>
        <taxon>Stramenopiles</taxon>
        <taxon>Oomycota</taxon>
        <taxon>Peronosporomycetes</taxon>
        <taxon>Peronosporales</taxon>
        <taxon>Peronosporaceae</taxon>
        <taxon>Phytophthora</taxon>
    </lineage>
</organism>
<feature type="region of interest" description="Disordered" evidence="1">
    <location>
        <begin position="171"/>
        <end position="190"/>
    </location>
</feature>
<evidence type="ECO:0000313" key="3">
    <source>
        <dbReference type="Proteomes" id="UP000688947"/>
    </source>
</evidence>
<gene>
    <name evidence="2" type="ORF">JG687_00008698</name>
</gene>
<dbReference type="PANTHER" id="PTHR40866:SF1">
    <property type="entry name" value="BED-TYPE DOMAIN-CONTAINING PROTEIN"/>
    <property type="match status" value="1"/>
</dbReference>
<accession>A0A8T1UC14</accession>
<evidence type="ECO:0000313" key="2">
    <source>
        <dbReference type="EMBL" id="KAG6959599.1"/>
    </source>
</evidence>
<dbReference type="PANTHER" id="PTHR40866">
    <property type="entry name" value="BED-TYPE DOMAIN-CONTAINING PROTEIN"/>
    <property type="match status" value="1"/>
</dbReference>
<feature type="non-terminal residue" evidence="2">
    <location>
        <position position="1"/>
    </location>
</feature>
<dbReference type="VEuPathDB" id="FungiDB:PC110_g14514"/>
<dbReference type="EMBL" id="JAENGZ010000428">
    <property type="protein sequence ID" value="KAG6959599.1"/>
    <property type="molecule type" value="Genomic_DNA"/>
</dbReference>
<protein>
    <submittedName>
        <fullName evidence="2">Uncharacterized protein</fullName>
    </submittedName>
</protein>
<sequence length="283" mass="31155">MMHVIGAAVPHYIIGTTLGAGGFGTGVVKKVKTVTCIYDSNLRQSGKGIDVETTTNIEIKVVHHLLKRHPDYQELAAAAFRKGNRFGVTLPDHRTCDVFRWVEWCVMDRMPVSFCERPLVRKNAKMEPISAATLQKYLDALYGHIREVIATTLPDNAAVTEAGKVKKKAIKHAPTSGATGTGRKKAVEGVGDVSDQELEDKCKLPRRFQETKGDYNSLQAHLLAASRMFRDFGADTAVLMDIFSGRLRSRGLMIMHFKGCSEMAYLEDGSTSLNFSSDFSPSA</sequence>
<comment type="caution">
    <text evidence="2">The sequence shown here is derived from an EMBL/GenBank/DDBJ whole genome shotgun (WGS) entry which is preliminary data.</text>
</comment>
<dbReference type="Proteomes" id="UP000688947">
    <property type="component" value="Unassembled WGS sequence"/>
</dbReference>
<dbReference type="AlphaFoldDB" id="A0A8T1UC14"/>
<name>A0A8T1UC14_9STRA</name>
<reference evidence="2" key="1">
    <citation type="submission" date="2021-01" db="EMBL/GenBank/DDBJ databases">
        <title>Phytophthora aleatoria, a newly-described species from Pinus radiata is distinct from Phytophthora cactorum isolates based on comparative genomics.</title>
        <authorList>
            <person name="Mcdougal R."/>
            <person name="Panda P."/>
            <person name="Williams N."/>
            <person name="Studholme D.J."/>
        </authorList>
    </citation>
    <scope>NUCLEOTIDE SEQUENCE</scope>
    <source>
        <strain evidence="2">NZFS 3830</strain>
    </source>
</reference>
<dbReference type="VEuPathDB" id="FungiDB:PC110_g14510"/>
<evidence type="ECO:0000256" key="1">
    <source>
        <dbReference type="SAM" id="MobiDB-lite"/>
    </source>
</evidence>
<proteinExistence type="predicted"/>